<evidence type="ECO:0000313" key="1">
    <source>
        <dbReference type="EMBL" id="KAL3592842.1"/>
    </source>
</evidence>
<dbReference type="Proteomes" id="UP000309997">
    <property type="component" value="Unassembled WGS sequence"/>
</dbReference>
<accession>A0ACC4CEY4</accession>
<organism evidence="1 2">
    <name type="scientific">Populus alba</name>
    <name type="common">White poplar</name>
    <dbReference type="NCBI Taxonomy" id="43335"/>
    <lineage>
        <taxon>Eukaryota</taxon>
        <taxon>Viridiplantae</taxon>
        <taxon>Streptophyta</taxon>
        <taxon>Embryophyta</taxon>
        <taxon>Tracheophyta</taxon>
        <taxon>Spermatophyta</taxon>
        <taxon>Magnoliopsida</taxon>
        <taxon>eudicotyledons</taxon>
        <taxon>Gunneridae</taxon>
        <taxon>Pentapetalae</taxon>
        <taxon>rosids</taxon>
        <taxon>fabids</taxon>
        <taxon>Malpighiales</taxon>
        <taxon>Salicaceae</taxon>
        <taxon>Saliceae</taxon>
        <taxon>Populus</taxon>
    </lineage>
</organism>
<keyword evidence="2" id="KW-1185">Reference proteome</keyword>
<protein>
    <submittedName>
        <fullName evidence="1">Uncharacterized protein</fullName>
    </submittedName>
</protein>
<evidence type="ECO:0000313" key="2">
    <source>
        <dbReference type="Proteomes" id="UP000309997"/>
    </source>
</evidence>
<sequence>MESYAVAFQAACVGSLVLQAACVGTPVLPSLPHMSLLRSEPPAYYAHLAAFRARFYMEPETSDSESIASGMAGGRGGAGPGPRPTRGLGANAAMRPLPALKENVKRREGLSPRVNRNLAGTKASIATDPIIRHNAIPCPVARSSTCTARLLLVNKRFAFQQHCRKCDMKFGGDFFWRVMDQQKAGVSSAQEFMVEQLLASSIVCKSSGGHRRNPDFSRQNKQVSRNLDDSDLLTSKNGSLLSFSGTPKFQATAAPGPKEEEIVELFKKLLRKHSTEQGKKKTSNISSGNFNLDQPENGAYKKAKGTSSFNSSKKERNVALEPNTSFTRPPSNFRRKSPVPRVKFQPIYSSEDLVNSTSRLNSNGEKRNQFEILPDTSEELELDPEIEPEEEPKLDSEQEPQSAFPGGDMFDELSEGESSDIENVDEGGEKHRLIEYEVLSSLKLPELRVLAKSRGVKGFSKMNKRELVELLSGSSV</sequence>
<comment type="caution">
    <text evidence="1">The sequence shown here is derived from an EMBL/GenBank/DDBJ whole genome shotgun (WGS) entry which is preliminary data.</text>
</comment>
<dbReference type="EMBL" id="RCHU02000005">
    <property type="protein sequence ID" value="KAL3592842.1"/>
    <property type="molecule type" value="Genomic_DNA"/>
</dbReference>
<name>A0ACC4CEY4_POPAL</name>
<reference evidence="1 2" key="1">
    <citation type="journal article" date="2024" name="Plant Biotechnol. J.">
        <title>Genome and CRISPR/Cas9 system of a widespread forest tree (Populus alba) in the world.</title>
        <authorList>
            <person name="Liu Y.J."/>
            <person name="Jiang P.F."/>
            <person name="Han X.M."/>
            <person name="Li X.Y."/>
            <person name="Wang H.M."/>
            <person name="Wang Y.J."/>
            <person name="Wang X.X."/>
            <person name="Zeng Q.Y."/>
        </authorList>
    </citation>
    <scope>NUCLEOTIDE SEQUENCE [LARGE SCALE GENOMIC DNA]</scope>
    <source>
        <strain evidence="2">cv. PAL-ZL1</strain>
    </source>
</reference>
<proteinExistence type="predicted"/>
<gene>
    <name evidence="1" type="ORF">D5086_011482</name>
</gene>